<dbReference type="PANTHER" id="PTHR43798">
    <property type="entry name" value="MONOACYLGLYCEROL LIPASE"/>
    <property type="match status" value="1"/>
</dbReference>
<accession>A0ABX9XIZ5</accession>
<dbReference type="SUPFAM" id="SSF53474">
    <property type="entry name" value="alpha/beta-Hydrolases"/>
    <property type="match status" value="1"/>
</dbReference>
<feature type="domain" description="AB hydrolase-1" evidence="1">
    <location>
        <begin position="33"/>
        <end position="254"/>
    </location>
</feature>
<comment type="caution">
    <text evidence="2">The sequence shown here is derived from an EMBL/GenBank/DDBJ whole genome shotgun (WGS) entry which is preliminary data.</text>
</comment>
<evidence type="ECO:0000313" key="3">
    <source>
        <dbReference type="Proteomes" id="UP000275199"/>
    </source>
</evidence>
<dbReference type="InterPro" id="IPR050266">
    <property type="entry name" value="AB_hydrolase_sf"/>
</dbReference>
<dbReference type="PANTHER" id="PTHR43798:SF33">
    <property type="entry name" value="HYDROLASE, PUTATIVE (AFU_ORTHOLOGUE AFUA_2G14860)-RELATED"/>
    <property type="match status" value="1"/>
</dbReference>
<gene>
    <name evidence="2" type="ORF">EF096_08300</name>
</gene>
<dbReference type="Proteomes" id="UP000275199">
    <property type="component" value="Unassembled WGS sequence"/>
</dbReference>
<protein>
    <submittedName>
        <fullName evidence="2">Alpha/beta fold hydrolase</fullName>
    </submittedName>
</protein>
<dbReference type="InterPro" id="IPR000073">
    <property type="entry name" value="AB_hydrolase_1"/>
</dbReference>
<organism evidence="2 3">
    <name type="scientific">Pseudomonas neustonica</name>
    <dbReference type="NCBI Taxonomy" id="2487346"/>
    <lineage>
        <taxon>Bacteria</taxon>
        <taxon>Pseudomonadati</taxon>
        <taxon>Pseudomonadota</taxon>
        <taxon>Gammaproteobacteria</taxon>
        <taxon>Pseudomonadales</taxon>
        <taxon>Pseudomonadaceae</taxon>
        <taxon>Pseudomonas</taxon>
    </lineage>
</organism>
<sequence length="263" mass="29386">MSINCWMPLNSLWQVFPNRTWLMKSDLMNSINLLPGWALSAANLAPLQSALQSSLPAFAVHLHELPPMQMSSLETDLQELADSLQPGWLVGWSLGGMLSVQLLRRYPERFCGVVTIASNACFATRTDWLEAMPAETFKTFFNDAREKPEKILKRFGLLVSQGGANARELSKQLQWSDADPLQRLNQLALLGVLDNRIHLSRTQQPVLHCLAGQDALVPATVATKLQSLNPKAQIRLHPDASHALPLEQPDWVAQQIADWVRPE</sequence>
<reference evidence="2 3" key="1">
    <citation type="submission" date="2018-11" db="EMBL/GenBank/DDBJ databases">
        <authorList>
            <person name="Jang G.I."/>
            <person name="Hwang C.Y."/>
        </authorList>
    </citation>
    <scope>NUCLEOTIDE SEQUENCE [LARGE SCALE GENOMIC DNA]</scope>
    <source>
        <strain evidence="2 3">SSM26</strain>
    </source>
</reference>
<keyword evidence="3" id="KW-1185">Reference proteome</keyword>
<proteinExistence type="predicted"/>
<evidence type="ECO:0000313" key="2">
    <source>
        <dbReference type="EMBL" id="ROZ85426.1"/>
    </source>
</evidence>
<keyword evidence="2" id="KW-0378">Hydrolase</keyword>
<dbReference type="InterPro" id="IPR029058">
    <property type="entry name" value="AB_hydrolase_fold"/>
</dbReference>
<name>A0ABX9XIZ5_9PSED</name>
<dbReference type="EMBL" id="RKKU01000007">
    <property type="protein sequence ID" value="ROZ85426.1"/>
    <property type="molecule type" value="Genomic_DNA"/>
</dbReference>
<evidence type="ECO:0000259" key="1">
    <source>
        <dbReference type="Pfam" id="PF12697"/>
    </source>
</evidence>
<dbReference type="Pfam" id="PF12697">
    <property type="entry name" value="Abhydrolase_6"/>
    <property type="match status" value="1"/>
</dbReference>
<dbReference type="GO" id="GO:0016787">
    <property type="term" value="F:hydrolase activity"/>
    <property type="evidence" value="ECO:0007669"/>
    <property type="project" value="UniProtKB-KW"/>
</dbReference>
<dbReference type="Gene3D" id="3.40.50.1820">
    <property type="entry name" value="alpha/beta hydrolase"/>
    <property type="match status" value="1"/>
</dbReference>